<dbReference type="Proteomes" id="UP001165960">
    <property type="component" value="Unassembled WGS sequence"/>
</dbReference>
<evidence type="ECO:0000313" key="1">
    <source>
        <dbReference type="EMBL" id="KAJ9082254.1"/>
    </source>
</evidence>
<evidence type="ECO:0000313" key="2">
    <source>
        <dbReference type="Proteomes" id="UP001165960"/>
    </source>
</evidence>
<reference evidence="1" key="1">
    <citation type="submission" date="2022-04" db="EMBL/GenBank/DDBJ databases">
        <title>Genome of the entomopathogenic fungus Entomophthora muscae.</title>
        <authorList>
            <person name="Elya C."/>
            <person name="Lovett B.R."/>
            <person name="Lee E."/>
            <person name="Macias A.M."/>
            <person name="Hajek A.E."/>
            <person name="De Bivort B.L."/>
            <person name="Kasson M.T."/>
            <person name="De Fine Licht H.H."/>
            <person name="Stajich J.E."/>
        </authorList>
    </citation>
    <scope>NUCLEOTIDE SEQUENCE</scope>
    <source>
        <strain evidence="1">Berkeley</strain>
    </source>
</reference>
<proteinExistence type="predicted"/>
<protein>
    <submittedName>
        <fullName evidence="1">Uncharacterized protein</fullName>
    </submittedName>
</protein>
<name>A0ACC2U5F5_9FUNG</name>
<sequence>MEFGDLIASNYNSFLVGIVRSLDEGDTHVLRIFDSKDSEYLENYLESNPQRLSKDKSQTKGLSKAEAPLDDLEKDYQKLSIDAIALIGVPMHASIINIIKCFLQAAGRCRKAILLISPPGKNREMSFIVLCILSKNSDKKLFMKDINIKASEIFKGEKVHTREVDVFYRASSSSALGSQTIEAGKQVFLDDSESNPCPVCLERLIDSSNPPSLFTMLCQHTFHASCLLAWGGIRCPLCRRTHTVGHSEEMASRDSTGPDSLTRRCQVCATGQDIFVCLGCGHEGCGKSKQGHAMAHAADMHHQMGLQVSTNSVYDLNTFCPIYNLTVKPCAQKPHAHLESSSLRDGGKEKHFEEIRMLRAQLVSQSHHFNALLQETDETHQQLLSKLERLNSNSFMKKKAPDLRALRSRIAIQKASNQELEAQIKSLKDSRSYYLERGDSLAAQLSKDKAELHQLSSTSLDLENELASRMKLLS</sequence>
<gene>
    <name evidence="1" type="ORF">DSO57_1006358</name>
</gene>
<dbReference type="EMBL" id="QTSX02001438">
    <property type="protein sequence ID" value="KAJ9082254.1"/>
    <property type="molecule type" value="Genomic_DNA"/>
</dbReference>
<comment type="caution">
    <text evidence="1">The sequence shown here is derived from an EMBL/GenBank/DDBJ whole genome shotgun (WGS) entry which is preliminary data.</text>
</comment>
<keyword evidence="2" id="KW-1185">Reference proteome</keyword>
<organism evidence="1 2">
    <name type="scientific">Entomophthora muscae</name>
    <dbReference type="NCBI Taxonomy" id="34485"/>
    <lineage>
        <taxon>Eukaryota</taxon>
        <taxon>Fungi</taxon>
        <taxon>Fungi incertae sedis</taxon>
        <taxon>Zoopagomycota</taxon>
        <taxon>Entomophthoromycotina</taxon>
        <taxon>Entomophthoromycetes</taxon>
        <taxon>Entomophthorales</taxon>
        <taxon>Entomophthoraceae</taxon>
        <taxon>Entomophthora</taxon>
    </lineage>
</organism>
<accession>A0ACC2U5F5</accession>